<dbReference type="CDD" id="cd06558">
    <property type="entry name" value="crotonase-like"/>
    <property type="match status" value="1"/>
</dbReference>
<keyword evidence="2" id="KW-0456">Lyase</keyword>
<comment type="similarity">
    <text evidence="1 3">Belongs to the enoyl-CoA hydratase/isomerase family.</text>
</comment>
<organism evidence="4 5">
    <name type="scientific">Pueribacillus theae</name>
    <dbReference type="NCBI Taxonomy" id="2171751"/>
    <lineage>
        <taxon>Bacteria</taxon>
        <taxon>Bacillati</taxon>
        <taxon>Bacillota</taxon>
        <taxon>Bacilli</taxon>
        <taxon>Bacillales</taxon>
        <taxon>Bacillaceae</taxon>
        <taxon>Pueribacillus</taxon>
    </lineage>
</organism>
<dbReference type="SUPFAM" id="SSF52096">
    <property type="entry name" value="ClpP/crotonase"/>
    <property type="match status" value="1"/>
</dbReference>
<sequence length="263" mass="28171">MSYQTITIDRREKGIAWIIIDNPPANAISDTLMSDLERAADELESDKAVRVVVITSAHEKTFVAGADLKGMIQGGSKYAGQKNGIAAQCGRMQHCFDRFAKMEKPVIAAINGHALGGGCELALACDFRIMSKGKIGLTEVSLGIIPGAGGTQRMTRLLGRAKATELIFTSSRLTPEEALQIGLVNKVTEPEMLVEETTEFAEQLAEGAVKAMGLAKRAIHAAEGLIDEGFDVEATAFAQTFNTGEPGVGLAAFFQKKKPQFLR</sequence>
<reference evidence="4 5" key="1">
    <citation type="submission" date="2018-04" db="EMBL/GenBank/DDBJ databases">
        <title>Camelliibacillus theae gen. nov., sp. nov., isolated from Pu'er tea.</title>
        <authorList>
            <person name="Niu L."/>
        </authorList>
    </citation>
    <scope>NUCLEOTIDE SEQUENCE [LARGE SCALE GENOMIC DNA]</scope>
    <source>
        <strain evidence="4 5">T8</strain>
    </source>
</reference>
<dbReference type="FunFam" id="3.90.226.10:FF:000009">
    <property type="entry name" value="Carnitinyl-CoA dehydratase"/>
    <property type="match status" value="1"/>
</dbReference>
<protein>
    <submittedName>
        <fullName evidence="4">Enoyl-CoA hydratase</fullName>
    </submittedName>
</protein>
<dbReference type="OrthoDB" id="9775794at2"/>
<dbReference type="Pfam" id="PF00378">
    <property type="entry name" value="ECH_1"/>
    <property type="match status" value="1"/>
</dbReference>
<dbReference type="EMBL" id="QCZG01000003">
    <property type="protein sequence ID" value="PWA13044.1"/>
    <property type="molecule type" value="Genomic_DNA"/>
</dbReference>
<dbReference type="PANTHER" id="PTHR11941:SF54">
    <property type="entry name" value="ENOYL-COA HYDRATASE, MITOCHONDRIAL"/>
    <property type="match status" value="1"/>
</dbReference>
<evidence type="ECO:0000256" key="3">
    <source>
        <dbReference type="RuleBase" id="RU003707"/>
    </source>
</evidence>
<name>A0A2U1K755_9BACI</name>
<dbReference type="InterPro" id="IPR001753">
    <property type="entry name" value="Enoyl-CoA_hydra/iso"/>
</dbReference>
<keyword evidence="5" id="KW-1185">Reference proteome</keyword>
<dbReference type="InterPro" id="IPR018376">
    <property type="entry name" value="Enoyl-CoA_hyd/isom_CS"/>
</dbReference>
<evidence type="ECO:0000256" key="1">
    <source>
        <dbReference type="ARBA" id="ARBA00005254"/>
    </source>
</evidence>
<evidence type="ECO:0000313" key="5">
    <source>
        <dbReference type="Proteomes" id="UP000245998"/>
    </source>
</evidence>
<evidence type="ECO:0000313" key="4">
    <source>
        <dbReference type="EMBL" id="PWA13044.1"/>
    </source>
</evidence>
<dbReference type="GO" id="GO:0016829">
    <property type="term" value="F:lyase activity"/>
    <property type="evidence" value="ECO:0007669"/>
    <property type="project" value="UniProtKB-KW"/>
</dbReference>
<dbReference type="PANTHER" id="PTHR11941">
    <property type="entry name" value="ENOYL-COA HYDRATASE-RELATED"/>
    <property type="match status" value="1"/>
</dbReference>
<accession>A0A2U1K755</accession>
<dbReference type="RefSeq" id="WP_116553330.1">
    <property type="nucleotide sequence ID" value="NZ_QCZG01000003.1"/>
</dbReference>
<dbReference type="PROSITE" id="PS00166">
    <property type="entry name" value="ENOYL_COA_HYDRATASE"/>
    <property type="match status" value="1"/>
</dbReference>
<dbReference type="GO" id="GO:0006635">
    <property type="term" value="P:fatty acid beta-oxidation"/>
    <property type="evidence" value="ECO:0007669"/>
    <property type="project" value="TreeGrafter"/>
</dbReference>
<dbReference type="Proteomes" id="UP000245998">
    <property type="component" value="Unassembled WGS sequence"/>
</dbReference>
<proteinExistence type="inferred from homology"/>
<evidence type="ECO:0000256" key="2">
    <source>
        <dbReference type="ARBA" id="ARBA00023239"/>
    </source>
</evidence>
<dbReference type="InterPro" id="IPR029045">
    <property type="entry name" value="ClpP/crotonase-like_dom_sf"/>
</dbReference>
<dbReference type="AlphaFoldDB" id="A0A2U1K755"/>
<comment type="caution">
    <text evidence="4">The sequence shown here is derived from an EMBL/GenBank/DDBJ whole genome shotgun (WGS) entry which is preliminary data.</text>
</comment>
<gene>
    <name evidence="4" type="ORF">DCC39_02625</name>
</gene>
<dbReference type="Gene3D" id="3.90.226.10">
    <property type="entry name" value="2-enoyl-CoA Hydratase, Chain A, domain 1"/>
    <property type="match status" value="1"/>
</dbReference>